<proteinExistence type="predicted"/>
<comment type="caution">
    <text evidence="1">The sequence shown here is derived from an EMBL/GenBank/DDBJ whole genome shotgun (WGS) entry which is preliminary data.</text>
</comment>
<accession>A0A1Q5SKN5</accession>
<dbReference type="AlphaFoldDB" id="A0A1Q5SKN5"/>
<dbReference type="Proteomes" id="UP000186030">
    <property type="component" value="Unassembled WGS sequence"/>
</dbReference>
<reference evidence="1 2" key="1">
    <citation type="submission" date="2016-11" db="EMBL/GenBank/DDBJ databases">
        <authorList>
            <person name="Kadnikov V."/>
            <person name="Nazina T."/>
        </authorList>
    </citation>
    <scope>NUCLEOTIDE SEQUENCE [LARGE SCALE GENOMIC DNA]</scope>
    <source>
        <strain evidence="1 2">1017</strain>
    </source>
</reference>
<name>A0A1Q5SKN5_9BACL</name>
<sequence length="48" mass="5619">MMTIFGKFCVFRCRECPLCDVLFFDALNEAIRREIEGEGKTIYEKAHS</sequence>
<dbReference type="EMBL" id="MQMG01000073">
    <property type="protein sequence ID" value="OKO88476.1"/>
    <property type="molecule type" value="Genomic_DNA"/>
</dbReference>
<protein>
    <submittedName>
        <fullName evidence="1">DNA polymerase beta domain protein region</fullName>
    </submittedName>
</protein>
<organism evidence="1 2">
    <name type="scientific">Geobacillus proteiniphilus</name>
    <dbReference type="NCBI Taxonomy" id="860353"/>
    <lineage>
        <taxon>Bacteria</taxon>
        <taxon>Bacillati</taxon>
        <taxon>Bacillota</taxon>
        <taxon>Bacilli</taxon>
        <taxon>Bacillales</taxon>
        <taxon>Anoxybacillaceae</taxon>
        <taxon>Geobacillus</taxon>
    </lineage>
</organism>
<gene>
    <name evidence="1" type="ORF">BRO54_3622</name>
</gene>
<evidence type="ECO:0000313" key="2">
    <source>
        <dbReference type="Proteomes" id="UP000186030"/>
    </source>
</evidence>
<evidence type="ECO:0000313" key="1">
    <source>
        <dbReference type="EMBL" id="OKO88476.1"/>
    </source>
</evidence>
<reference evidence="2" key="2">
    <citation type="submission" date="2017-01" db="EMBL/GenBank/DDBJ databases">
        <title>Genome sequencing and annotation of Geobacillus sp. 1017, a Hydrocarbon-Oxidizing Thermophilic Bacterium Isolated from a Heavy Oil Reservoir (China).</title>
        <authorList>
            <person name="Kadnikov V.V."/>
            <person name="Mardanov A.V."/>
            <person name="Poltaraus A.B."/>
            <person name="Sokolova D.S."/>
            <person name="Semenova E.M."/>
            <person name="Ravin N.V."/>
            <person name="Tourova T.P."/>
            <person name="Nazina T.N."/>
        </authorList>
    </citation>
    <scope>NUCLEOTIDE SEQUENCE [LARGE SCALE GENOMIC DNA]</scope>
    <source>
        <strain evidence="2">1017</strain>
    </source>
</reference>